<keyword evidence="3 7" id="KW-0812">Transmembrane</keyword>
<dbReference type="SUPFAM" id="SSF103473">
    <property type="entry name" value="MFS general substrate transporter"/>
    <property type="match status" value="1"/>
</dbReference>
<feature type="transmembrane region" description="Helical" evidence="7">
    <location>
        <begin position="190"/>
        <end position="209"/>
    </location>
</feature>
<feature type="region of interest" description="Disordered" evidence="6">
    <location>
        <begin position="1"/>
        <end position="43"/>
    </location>
</feature>
<dbReference type="InterPro" id="IPR020846">
    <property type="entry name" value="MFS_dom"/>
</dbReference>
<feature type="domain" description="Major facilitator superfamily (MFS) profile" evidence="8">
    <location>
        <begin position="62"/>
        <end position="477"/>
    </location>
</feature>
<dbReference type="GO" id="GO:0022857">
    <property type="term" value="F:transmembrane transporter activity"/>
    <property type="evidence" value="ECO:0007669"/>
    <property type="project" value="InterPro"/>
</dbReference>
<feature type="transmembrane region" description="Helical" evidence="7">
    <location>
        <begin position="221"/>
        <end position="244"/>
    </location>
</feature>
<dbReference type="Proteomes" id="UP001337655">
    <property type="component" value="Unassembled WGS sequence"/>
</dbReference>
<dbReference type="AlphaFoldDB" id="A0AAV9P5H4"/>
<dbReference type="InterPro" id="IPR011701">
    <property type="entry name" value="MFS"/>
</dbReference>
<dbReference type="RefSeq" id="XP_064656388.1">
    <property type="nucleotide sequence ID" value="XM_064805283.1"/>
</dbReference>
<dbReference type="PANTHER" id="PTHR43791:SF91">
    <property type="entry name" value="MAJOR FACILITATOR SUPERFAMILY (MFS) PROFILE DOMAIN-CONTAINING PROTEIN-RELATED"/>
    <property type="match status" value="1"/>
</dbReference>
<feature type="transmembrane region" description="Helical" evidence="7">
    <location>
        <begin position="383"/>
        <end position="406"/>
    </location>
</feature>
<comment type="subcellular location">
    <subcellularLocation>
        <location evidence="1">Membrane</location>
        <topology evidence="1">Multi-pass membrane protein</topology>
    </subcellularLocation>
</comment>
<feature type="transmembrane region" description="Helical" evidence="7">
    <location>
        <begin position="294"/>
        <end position="318"/>
    </location>
</feature>
<feature type="compositionally biased region" description="Basic and acidic residues" evidence="6">
    <location>
        <begin position="29"/>
        <end position="38"/>
    </location>
</feature>
<evidence type="ECO:0000313" key="10">
    <source>
        <dbReference type="Proteomes" id="UP001337655"/>
    </source>
</evidence>
<keyword evidence="2" id="KW-0813">Transport</keyword>
<dbReference type="GeneID" id="89929383"/>
<feature type="compositionally biased region" description="Basic and acidic residues" evidence="6">
    <location>
        <begin position="1"/>
        <end position="21"/>
    </location>
</feature>
<dbReference type="PANTHER" id="PTHR43791">
    <property type="entry name" value="PERMEASE-RELATED"/>
    <property type="match status" value="1"/>
</dbReference>
<keyword evidence="10" id="KW-1185">Reference proteome</keyword>
<dbReference type="Pfam" id="PF07690">
    <property type="entry name" value="MFS_1"/>
    <property type="match status" value="1"/>
</dbReference>
<accession>A0AAV9P5H4</accession>
<name>A0AAV9P5H4_9PEZI</name>
<dbReference type="Gene3D" id="1.20.1250.20">
    <property type="entry name" value="MFS general substrate transporter like domains"/>
    <property type="match status" value="2"/>
</dbReference>
<reference evidence="9 10" key="1">
    <citation type="submission" date="2023-08" db="EMBL/GenBank/DDBJ databases">
        <title>Black Yeasts Isolated from many extreme environments.</title>
        <authorList>
            <person name="Coleine C."/>
            <person name="Stajich J.E."/>
            <person name="Selbmann L."/>
        </authorList>
    </citation>
    <scope>NUCLEOTIDE SEQUENCE [LARGE SCALE GENOMIC DNA]</scope>
    <source>
        <strain evidence="9 10">CCFEE 5935</strain>
    </source>
</reference>
<feature type="transmembrane region" description="Helical" evidence="7">
    <location>
        <begin position="100"/>
        <end position="121"/>
    </location>
</feature>
<feature type="transmembrane region" description="Helical" evidence="7">
    <location>
        <begin position="128"/>
        <end position="146"/>
    </location>
</feature>
<keyword evidence="5 7" id="KW-0472">Membrane</keyword>
<feature type="transmembrane region" description="Helical" evidence="7">
    <location>
        <begin position="158"/>
        <end position="178"/>
    </location>
</feature>
<dbReference type="FunFam" id="1.20.1250.20:FF:000013">
    <property type="entry name" value="MFS general substrate transporter"/>
    <property type="match status" value="1"/>
</dbReference>
<organism evidence="9 10">
    <name type="scientific">Saxophila tyrrhenica</name>
    <dbReference type="NCBI Taxonomy" id="1690608"/>
    <lineage>
        <taxon>Eukaryota</taxon>
        <taxon>Fungi</taxon>
        <taxon>Dikarya</taxon>
        <taxon>Ascomycota</taxon>
        <taxon>Pezizomycotina</taxon>
        <taxon>Dothideomycetes</taxon>
        <taxon>Dothideomycetidae</taxon>
        <taxon>Mycosphaerellales</taxon>
        <taxon>Extremaceae</taxon>
        <taxon>Saxophila</taxon>
    </lineage>
</organism>
<evidence type="ECO:0000256" key="4">
    <source>
        <dbReference type="ARBA" id="ARBA00022989"/>
    </source>
</evidence>
<feature type="transmembrane region" description="Helical" evidence="7">
    <location>
        <begin position="450"/>
        <end position="473"/>
    </location>
</feature>
<evidence type="ECO:0000313" key="9">
    <source>
        <dbReference type="EMBL" id="KAK5166506.1"/>
    </source>
</evidence>
<feature type="transmembrane region" description="Helical" evidence="7">
    <location>
        <begin position="359"/>
        <end position="377"/>
    </location>
</feature>
<evidence type="ECO:0000256" key="7">
    <source>
        <dbReference type="SAM" id="Phobius"/>
    </source>
</evidence>
<protein>
    <recommendedName>
        <fullName evidence="8">Major facilitator superfamily (MFS) profile domain-containing protein</fullName>
    </recommendedName>
</protein>
<evidence type="ECO:0000256" key="2">
    <source>
        <dbReference type="ARBA" id="ARBA00022448"/>
    </source>
</evidence>
<evidence type="ECO:0000256" key="6">
    <source>
        <dbReference type="SAM" id="MobiDB-lite"/>
    </source>
</evidence>
<feature type="transmembrane region" description="Helical" evidence="7">
    <location>
        <begin position="62"/>
        <end position="80"/>
    </location>
</feature>
<dbReference type="GO" id="GO:0016020">
    <property type="term" value="C:membrane"/>
    <property type="evidence" value="ECO:0007669"/>
    <property type="project" value="UniProtKB-SubCell"/>
</dbReference>
<evidence type="ECO:0000256" key="1">
    <source>
        <dbReference type="ARBA" id="ARBA00004141"/>
    </source>
</evidence>
<proteinExistence type="predicted"/>
<dbReference type="InterPro" id="IPR036259">
    <property type="entry name" value="MFS_trans_sf"/>
</dbReference>
<feature type="transmembrane region" description="Helical" evidence="7">
    <location>
        <begin position="330"/>
        <end position="347"/>
    </location>
</feature>
<dbReference type="EMBL" id="JAVRRT010000013">
    <property type="protein sequence ID" value="KAK5166506.1"/>
    <property type="molecule type" value="Genomic_DNA"/>
</dbReference>
<feature type="transmembrane region" description="Helical" evidence="7">
    <location>
        <begin position="418"/>
        <end position="438"/>
    </location>
</feature>
<evidence type="ECO:0000256" key="5">
    <source>
        <dbReference type="ARBA" id="ARBA00023136"/>
    </source>
</evidence>
<gene>
    <name evidence="9" type="ORF">LTR77_008049</name>
</gene>
<dbReference type="FunFam" id="1.20.1250.20:FF:000057">
    <property type="entry name" value="MFS general substrate transporter"/>
    <property type="match status" value="1"/>
</dbReference>
<evidence type="ECO:0000256" key="3">
    <source>
        <dbReference type="ARBA" id="ARBA00022692"/>
    </source>
</evidence>
<evidence type="ECO:0000259" key="8">
    <source>
        <dbReference type="PROSITE" id="PS50850"/>
    </source>
</evidence>
<dbReference type="PROSITE" id="PS50850">
    <property type="entry name" value="MFS"/>
    <property type="match status" value="1"/>
</dbReference>
<keyword evidence="4 7" id="KW-1133">Transmembrane helix</keyword>
<comment type="caution">
    <text evidence="9">The sequence shown here is derived from an EMBL/GenBank/DDBJ whole genome shotgun (WGS) entry which is preliminary data.</text>
</comment>
<sequence>MFLAKDEKNSEPLHLDKREDGTASPSDSDLARTEDARETGPPLLQVDKQTERRLLRKLDSRIVPMVMWMYLMCFMDRVIIGNARLYGMEDDLGLEGNQFQLSVSILFVTYCLFEVPSNMIIRKTNPSYYLAILTILWGLVATFSAMVQGLPGLIACRLLLGLFEAGFFPGVVIYLSLFYNKGSIALRMGYFFSASAISSAVGGLLSYGIGQGMDGTAGWKAWRWIILINGLMTVATGFVVPFILPGSIKGAKFLNDQDRLDMDTLRSAELGQTVSGQKLNRKDVMDAVKDWKTYAFGFCQFCSNLALYSFSVFLPTVISEIGTWSVAQSQALTVPVFALGALVYVAVCRLSDWTQIRGPFIVGFQMVVVVGYIMLVSDSGGGVSLAGTFFVGAGIYVINGLAVAWVVTNSPRYGKRAFASGTQLSMGNAAGVAAPFLFSEGTRPAYTPGYSTAIGVTVFSMALFSSLFCWFAWQNRQRAAGKQDWKIDGKTEEEAAEMGDVNPNYRYTV</sequence>